<proteinExistence type="predicted"/>
<accession>A0AAV5WCC0</accession>
<keyword evidence="2" id="KW-1185">Reference proteome</keyword>
<evidence type="ECO:0000313" key="1">
    <source>
        <dbReference type="EMBL" id="GMT28018.1"/>
    </source>
</evidence>
<dbReference type="EMBL" id="BTSY01000005">
    <property type="protein sequence ID" value="GMT28018.1"/>
    <property type="molecule type" value="Genomic_DNA"/>
</dbReference>
<dbReference type="Proteomes" id="UP001432322">
    <property type="component" value="Unassembled WGS sequence"/>
</dbReference>
<dbReference type="AlphaFoldDB" id="A0AAV5WCC0"/>
<sequence length="271" mass="31507">LRARVNKKLDEIELSCKYRLKSSLKIIEERPANRQRIIQNTAANCFIFIVDVNQNADIDGLKRITKNNRFKDASVRFRSNLSSLRRLMNVISGFEFEKLYLSIEHPSFEKSVITDDFLWSVSSRVTSLHFDPIDPRNPFPLRSITPSVLCRIYEGMATHSIPLRSLSISIDRPTLCTVPLNNLLGVSMTHNGRVKCTRHIEVFRYDHYYGCDINLFVKELHFFDGRMEITVDRYIFIDGEGSITFRRHENEEELEEAKNGEDFEIVDVIKG</sequence>
<name>A0AAV5WCC0_9BILA</name>
<feature type="non-terminal residue" evidence="1">
    <location>
        <position position="1"/>
    </location>
</feature>
<gene>
    <name evidence="1" type="ORF">PFISCL1PPCAC_19315</name>
</gene>
<protein>
    <submittedName>
        <fullName evidence="1">Uncharacterized protein</fullName>
    </submittedName>
</protein>
<reference evidence="1" key="1">
    <citation type="submission" date="2023-10" db="EMBL/GenBank/DDBJ databases">
        <title>Genome assembly of Pristionchus species.</title>
        <authorList>
            <person name="Yoshida K."/>
            <person name="Sommer R.J."/>
        </authorList>
    </citation>
    <scope>NUCLEOTIDE SEQUENCE</scope>
    <source>
        <strain evidence="1">RS5133</strain>
    </source>
</reference>
<evidence type="ECO:0000313" key="2">
    <source>
        <dbReference type="Proteomes" id="UP001432322"/>
    </source>
</evidence>
<organism evidence="1 2">
    <name type="scientific">Pristionchus fissidentatus</name>
    <dbReference type="NCBI Taxonomy" id="1538716"/>
    <lineage>
        <taxon>Eukaryota</taxon>
        <taxon>Metazoa</taxon>
        <taxon>Ecdysozoa</taxon>
        <taxon>Nematoda</taxon>
        <taxon>Chromadorea</taxon>
        <taxon>Rhabditida</taxon>
        <taxon>Rhabditina</taxon>
        <taxon>Diplogasteromorpha</taxon>
        <taxon>Diplogasteroidea</taxon>
        <taxon>Neodiplogasteridae</taxon>
        <taxon>Pristionchus</taxon>
    </lineage>
</organism>
<comment type="caution">
    <text evidence="1">The sequence shown here is derived from an EMBL/GenBank/DDBJ whole genome shotgun (WGS) entry which is preliminary data.</text>
</comment>